<dbReference type="PROSITE" id="PS50020">
    <property type="entry name" value="WW_DOMAIN_2"/>
    <property type="match status" value="2"/>
</dbReference>
<evidence type="ECO:0000256" key="3">
    <source>
        <dbReference type="ARBA" id="ARBA00022553"/>
    </source>
</evidence>
<dbReference type="SUPFAM" id="SSF50044">
    <property type="entry name" value="SH3-domain"/>
    <property type="match status" value="1"/>
</dbReference>
<dbReference type="PANTHER" id="PTHR23176">
    <property type="entry name" value="RHO/RAC/CDC GTPASE-ACTIVATING PROTEIN"/>
    <property type="match status" value="1"/>
</dbReference>
<dbReference type="EMBL" id="QWLN02009078">
    <property type="protein sequence ID" value="TEA34574.1"/>
    <property type="molecule type" value="Genomic_DNA"/>
</dbReference>
<proteinExistence type="predicted"/>
<dbReference type="InterPro" id="IPR036028">
    <property type="entry name" value="SH3-like_dom_sf"/>
</dbReference>
<feature type="region of interest" description="Disordered" evidence="9">
    <location>
        <begin position="428"/>
        <end position="459"/>
    </location>
</feature>
<keyword evidence="1 8" id="KW-0728">SH3 domain</keyword>
<dbReference type="FunFam" id="2.30.30.40:FF:000056">
    <property type="entry name" value="rho GTPase-activating protein 12 isoform X1"/>
    <property type="match status" value="1"/>
</dbReference>
<evidence type="ECO:0000256" key="7">
    <source>
        <dbReference type="ARBA" id="ARBA00083383"/>
    </source>
</evidence>
<dbReference type="Pfam" id="PF16618">
    <property type="entry name" value="SH3-WW_linker"/>
    <property type="match status" value="1"/>
</dbReference>
<evidence type="ECO:0000259" key="12">
    <source>
        <dbReference type="PROSITE" id="PS50020"/>
    </source>
</evidence>
<dbReference type="InterPro" id="IPR001849">
    <property type="entry name" value="PH_domain"/>
</dbReference>
<feature type="region of interest" description="Disordered" evidence="9">
    <location>
        <begin position="292"/>
        <end position="319"/>
    </location>
</feature>
<dbReference type="CDD" id="cd13233">
    <property type="entry name" value="PH_ARHGAP9-like"/>
    <property type="match status" value="1"/>
</dbReference>
<dbReference type="Pfam" id="PF00018">
    <property type="entry name" value="SH3_1"/>
    <property type="match status" value="1"/>
</dbReference>
<evidence type="ECO:0000256" key="4">
    <source>
        <dbReference type="ARBA" id="ARBA00022737"/>
    </source>
</evidence>
<feature type="region of interest" description="Disordered" evidence="9">
    <location>
        <begin position="574"/>
        <end position="625"/>
    </location>
</feature>
<name>A0A484GG25_SOUCH</name>
<gene>
    <name evidence="14" type="ORF">DBR06_SOUSAS16910009</name>
</gene>
<dbReference type="SMART" id="SM00233">
    <property type="entry name" value="PH"/>
    <property type="match status" value="1"/>
</dbReference>
<protein>
    <recommendedName>
        <fullName evidence="6">Rho GTPase-activating protein 12</fullName>
    </recommendedName>
    <alternativeName>
        <fullName evidence="7">Rho-type GTPase-activating protein 12</fullName>
    </alternativeName>
</protein>
<dbReference type="PANTHER" id="PTHR23176:SF107">
    <property type="entry name" value="RHO GTPASE-ACTIVATING PROTEIN 12"/>
    <property type="match status" value="1"/>
</dbReference>
<dbReference type="InterPro" id="IPR000198">
    <property type="entry name" value="RhoGAP_dom"/>
</dbReference>
<feature type="compositionally biased region" description="Acidic residues" evidence="9">
    <location>
        <begin position="575"/>
        <end position="585"/>
    </location>
</feature>
<dbReference type="PROSITE" id="PS50002">
    <property type="entry name" value="SH3"/>
    <property type="match status" value="1"/>
</dbReference>
<accession>A0A484GG25</accession>
<dbReference type="CDD" id="cd12070">
    <property type="entry name" value="SH3_ARHGAP12"/>
    <property type="match status" value="1"/>
</dbReference>
<dbReference type="SUPFAM" id="SSF48350">
    <property type="entry name" value="GTPase activation domain, GAP"/>
    <property type="match status" value="1"/>
</dbReference>
<comment type="function">
    <text evidence="5">GTPase activator for the Rho-type GTPases by converting them to an inactive GDP-bound state.</text>
</comment>
<feature type="region of interest" description="Disordered" evidence="9">
    <location>
        <begin position="193"/>
        <end position="241"/>
    </location>
</feature>
<evidence type="ECO:0000259" key="13">
    <source>
        <dbReference type="PROSITE" id="PS50238"/>
    </source>
</evidence>
<dbReference type="PROSITE" id="PS50238">
    <property type="entry name" value="RHOGAP"/>
    <property type="match status" value="1"/>
</dbReference>
<evidence type="ECO:0000256" key="8">
    <source>
        <dbReference type="PROSITE-ProRule" id="PRU00192"/>
    </source>
</evidence>
<sequence length="841" mass="95356">MKMADRGGKIVPGQVYIEVEYDYEYEAKDRKVVIKQGERYILVKKTNDDWWQVKLDENSKAFYVPAQYVREVGRRALMPPVKQAAGLPNHSVKTMQSLHLQRSTENVSKLPELSSFGKPSPSVQGTGLTRDANQNFGPSYIPGQTVNLSLDLTHNNGKFNSDSHSPKVSGQNRTRLFGHFPGPEFLDVEKAGFSQEQSCDSAGEGSERIHHDSESGDELSSSSTEQIRATTPPHQGRPDSPVYANLQELKISQSALPPIPGSPAIQINGEWETHKDSSGRCYYYNRGTQERTWKPPRWTRDTNISKGDSQSPGDQELLSSEENYHSVCYSQSDSQCGSPPRGWSEELDERGHTLYTSDCTNEKWLKHVDDQGRQYYYSADGSRSEWELPKYNASSQQQREIIKSRSLDRRLQEPIVLTKWRHSTIVLDANDKESPTASKPCYPENESSPSSPKNQDTGQEKYGLLNVTKITENGKKVRKNWLSSWAVLQGSSLLFTKTQGSSTSWFGSNQSKPEFTVDLKGATIEMASKDKSSKKNVFELKTRQGTELLIQSDNDAVINEWFKVLSSTISNQTVEPDEAIEEDVPDSPGIEKHDKEKDHKDLKKSRSTKVSSIDSSEQKKTKKNLKKFLTRRPTLQAVREKGYIKDQVFGANLANLCQRENGTVPKFVKLCIEHVEQYGLDVDGIYRVSGNLAVIQKLRFTVNHDEKLDLKDSKWEDIHVITGALKMFFRELPEPLFTFNHFNDFVNAIKQEPRQRVSAVKDLIKQLPKPNQDTMQTLFRHLKRVIENGEKNRMTYQSIAIVFGPTLLKPEKETGNIAVHTVYQNQIVELILLEVNSIFGR</sequence>
<dbReference type="Gene3D" id="1.10.555.10">
    <property type="entry name" value="Rho GTPase activation protein"/>
    <property type="match status" value="1"/>
</dbReference>
<feature type="compositionally biased region" description="Polar residues" evidence="9">
    <location>
        <begin position="153"/>
        <end position="174"/>
    </location>
</feature>
<reference evidence="14 15" key="1">
    <citation type="journal article" date="2018" name="Genomics">
        <title>Molecular footprints of inshore aquatic adaptation in Indo-Pacific humpback dolphin (Sousa chinensis).</title>
        <authorList>
            <person name="Ming Y."/>
            <person name="Jian J."/>
            <person name="Yu F."/>
            <person name="Yu X."/>
            <person name="Wang J."/>
            <person name="Liu W."/>
        </authorList>
    </citation>
    <scope>NUCLEOTIDE SEQUENCE [LARGE SCALE GENOMIC DNA]</scope>
    <source>
        <strain evidence="14">MY-2018</strain>
        <tissue evidence="14">Skin</tissue>
    </source>
</reference>
<dbReference type="FunFam" id="2.30.29.30:FF:000100">
    <property type="entry name" value="Rho GTPase activating protein 12"/>
    <property type="match status" value="1"/>
</dbReference>
<feature type="domain" description="WW" evidence="12">
    <location>
        <begin position="265"/>
        <end position="298"/>
    </location>
</feature>
<evidence type="ECO:0000256" key="2">
    <source>
        <dbReference type="ARBA" id="ARBA00022468"/>
    </source>
</evidence>
<dbReference type="Proteomes" id="UP000295264">
    <property type="component" value="Unassembled WGS sequence"/>
</dbReference>
<feature type="compositionally biased region" description="Basic and acidic residues" evidence="9">
    <location>
        <begin position="589"/>
        <end position="601"/>
    </location>
</feature>
<dbReference type="SUPFAM" id="SSF51045">
    <property type="entry name" value="WW domain"/>
    <property type="match status" value="2"/>
</dbReference>
<dbReference type="Pfam" id="PF00397">
    <property type="entry name" value="WW"/>
    <property type="match status" value="1"/>
</dbReference>
<dbReference type="Gene3D" id="2.20.70.10">
    <property type="match status" value="1"/>
</dbReference>
<dbReference type="GO" id="GO:0007165">
    <property type="term" value="P:signal transduction"/>
    <property type="evidence" value="ECO:0007669"/>
    <property type="project" value="InterPro"/>
</dbReference>
<feature type="domain" description="PH" evidence="11">
    <location>
        <begin position="469"/>
        <end position="570"/>
    </location>
</feature>
<evidence type="ECO:0000313" key="15">
    <source>
        <dbReference type="Proteomes" id="UP000295264"/>
    </source>
</evidence>
<evidence type="ECO:0000256" key="6">
    <source>
        <dbReference type="ARBA" id="ARBA00070232"/>
    </source>
</evidence>
<dbReference type="GO" id="GO:0005096">
    <property type="term" value="F:GTPase activator activity"/>
    <property type="evidence" value="ECO:0007669"/>
    <property type="project" value="UniProtKB-KW"/>
</dbReference>
<evidence type="ECO:0000256" key="9">
    <source>
        <dbReference type="SAM" id="MobiDB-lite"/>
    </source>
</evidence>
<dbReference type="AlphaFoldDB" id="A0A484GG25"/>
<dbReference type="InterPro" id="IPR001452">
    <property type="entry name" value="SH3_domain"/>
</dbReference>
<evidence type="ECO:0000259" key="10">
    <source>
        <dbReference type="PROSITE" id="PS50002"/>
    </source>
</evidence>
<dbReference type="CDD" id="cd04403">
    <property type="entry name" value="RhoGAP_ARHGAP27_15_12_9"/>
    <property type="match status" value="1"/>
</dbReference>
<dbReference type="SMART" id="SM00326">
    <property type="entry name" value="SH3"/>
    <property type="match status" value="1"/>
</dbReference>
<dbReference type="Gene3D" id="2.30.30.40">
    <property type="entry name" value="SH3 Domains"/>
    <property type="match status" value="1"/>
</dbReference>
<evidence type="ECO:0000256" key="1">
    <source>
        <dbReference type="ARBA" id="ARBA00022443"/>
    </source>
</evidence>
<dbReference type="CDD" id="cd00201">
    <property type="entry name" value="WW"/>
    <property type="match status" value="1"/>
</dbReference>
<dbReference type="InterPro" id="IPR050729">
    <property type="entry name" value="Rho-GAP"/>
</dbReference>
<feature type="compositionally biased region" description="Polar residues" evidence="9">
    <location>
        <begin position="224"/>
        <end position="233"/>
    </location>
</feature>
<feature type="domain" description="Rho-GAP" evidence="13">
    <location>
        <begin position="651"/>
        <end position="839"/>
    </location>
</feature>
<dbReference type="SMART" id="SM00324">
    <property type="entry name" value="RhoGAP"/>
    <property type="match status" value="1"/>
</dbReference>
<keyword evidence="2" id="KW-0343">GTPase activation</keyword>
<dbReference type="InterPro" id="IPR008936">
    <property type="entry name" value="Rho_GTPase_activation_prot"/>
</dbReference>
<dbReference type="FunFam" id="1.10.555.10:FF:000003">
    <property type="entry name" value="Putative rho GTPase-activating protein 12"/>
    <property type="match status" value="1"/>
</dbReference>
<feature type="region of interest" description="Disordered" evidence="9">
    <location>
        <begin position="153"/>
        <end position="181"/>
    </location>
</feature>
<keyword evidence="3" id="KW-0597">Phosphoprotein</keyword>
<evidence type="ECO:0000256" key="5">
    <source>
        <dbReference type="ARBA" id="ARBA00055252"/>
    </source>
</evidence>
<evidence type="ECO:0000313" key="14">
    <source>
        <dbReference type="EMBL" id="TEA34574.1"/>
    </source>
</evidence>
<feature type="compositionally biased region" description="Polar residues" evidence="9">
    <location>
        <begin position="301"/>
        <end position="319"/>
    </location>
</feature>
<dbReference type="SMART" id="SM00456">
    <property type="entry name" value="WW"/>
    <property type="match status" value="2"/>
</dbReference>
<keyword evidence="4" id="KW-0677">Repeat</keyword>
<keyword evidence="15" id="KW-1185">Reference proteome</keyword>
<dbReference type="Pfam" id="PF00620">
    <property type="entry name" value="RhoGAP"/>
    <property type="match status" value="1"/>
</dbReference>
<dbReference type="GO" id="GO:0005737">
    <property type="term" value="C:cytoplasm"/>
    <property type="evidence" value="ECO:0007669"/>
    <property type="project" value="TreeGrafter"/>
</dbReference>
<feature type="domain" description="SH3" evidence="10">
    <location>
        <begin position="12"/>
        <end position="74"/>
    </location>
</feature>
<organism evidence="14 15">
    <name type="scientific">Sousa chinensis</name>
    <name type="common">Indo-pacific humpbacked dolphin</name>
    <name type="synonym">Steno chinensis</name>
    <dbReference type="NCBI Taxonomy" id="103600"/>
    <lineage>
        <taxon>Eukaryota</taxon>
        <taxon>Metazoa</taxon>
        <taxon>Chordata</taxon>
        <taxon>Craniata</taxon>
        <taxon>Vertebrata</taxon>
        <taxon>Euteleostomi</taxon>
        <taxon>Mammalia</taxon>
        <taxon>Eutheria</taxon>
        <taxon>Laurasiatheria</taxon>
        <taxon>Artiodactyla</taxon>
        <taxon>Whippomorpha</taxon>
        <taxon>Cetacea</taxon>
        <taxon>Odontoceti</taxon>
        <taxon>Delphinidae</taxon>
        <taxon>Sousa</taxon>
    </lineage>
</organism>
<comment type="caution">
    <text evidence="14">The sequence shown here is derived from an EMBL/GenBank/DDBJ whole genome shotgun (WGS) entry which is preliminary data.</text>
</comment>
<feature type="domain" description="WW" evidence="12">
    <location>
        <begin position="364"/>
        <end position="391"/>
    </location>
</feature>
<dbReference type="InterPro" id="IPR035491">
    <property type="entry name" value="ARHGAP12_SH3"/>
</dbReference>
<dbReference type="Pfam" id="PF00169">
    <property type="entry name" value="PH"/>
    <property type="match status" value="1"/>
</dbReference>
<dbReference type="InterPro" id="IPR036020">
    <property type="entry name" value="WW_dom_sf"/>
</dbReference>
<dbReference type="Gene3D" id="2.30.29.30">
    <property type="entry name" value="Pleckstrin-homology domain (PH domain)/Phosphotyrosine-binding domain (PTB)"/>
    <property type="match status" value="1"/>
</dbReference>
<dbReference type="InterPro" id="IPR011993">
    <property type="entry name" value="PH-like_dom_sf"/>
</dbReference>
<dbReference type="InterPro" id="IPR001202">
    <property type="entry name" value="WW_dom"/>
</dbReference>
<evidence type="ECO:0000259" key="11">
    <source>
        <dbReference type="PROSITE" id="PS50003"/>
    </source>
</evidence>
<dbReference type="PROSITE" id="PS50003">
    <property type="entry name" value="PH_DOMAIN"/>
    <property type="match status" value="1"/>
</dbReference>
<dbReference type="SUPFAM" id="SSF50729">
    <property type="entry name" value="PH domain-like"/>
    <property type="match status" value="1"/>
</dbReference>
<dbReference type="FunFam" id="2.20.70.10:FF:000024">
    <property type="entry name" value="Rho GTPase activating protein 12"/>
    <property type="match status" value="1"/>
</dbReference>
<feature type="compositionally biased region" description="Basic and acidic residues" evidence="9">
    <location>
        <begin position="205"/>
        <end position="214"/>
    </location>
</feature>